<evidence type="ECO:0000256" key="3">
    <source>
        <dbReference type="ARBA" id="ARBA00023163"/>
    </source>
</evidence>
<dbReference type="InterPro" id="IPR050661">
    <property type="entry name" value="BglG_antiterminators"/>
</dbReference>
<dbReference type="KEGG" id="lpaa:BHS01_01935"/>
<dbReference type="SUPFAM" id="SSF55804">
    <property type="entry name" value="Phoshotransferase/anion transport protein"/>
    <property type="match status" value="1"/>
</dbReference>
<dbReference type="Pfam" id="PF00874">
    <property type="entry name" value="PRD"/>
    <property type="match status" value="2"/>
</dbReference>
<dbReference type="PANTHER" id="PTHR30185">
    <property type="entry name" value="CRYPTIC BETA-GLUCOSIDE BGL OPERON ANTITERMINATOR"/>
    <property type="match status" value="1"/>
</dbReference>
<sequence length="640" mass="73512">MNTRQTALISFLVKEAHYVTTKTLATKFEVSERTLAKDLNLLANFLGSEHMPLVLERKKGTGIWLKGSEHDKEKLLRLVATNTLNIEEDELQKLLIFHLLQTPNGLIKLDELADQLFVSRRIIQEELKKLRVFFQHHGLEIISKPGVGTQVLGDEDKKRHLLIKTLRNMKSSKSKTPSLNEFFKQDTLKVIQDTLKDILLENKIVISKSLSNIEIHIYFMLERMRHKGEITLTQSETAAVNDTPAQQVSSQVLATLSTIYPIEFSPDEINYLALRIASTFPSASSALYFEEEATVLTNYLIDQVDDVLNYTLITDEVLKANLISHLTSTYFRLNYNLNISNPLTTNVFSAYPQLFLVLQLILDDYFKQKSYFVPQEEIAYLAIHFQAAIERQKQKKTRHFRVVLVSEYSKAMASFIEARLNRELPELQVIDLIEYTDTIIESNFRDADFILSTVPFYHPSVSVLEISPMINANDVLNIEKYMVAYEPSSQLKQFDLSSFTNPFLIFPQANLNTPEDILKFMGENLVNNDYVEAQFVSEVLSRDRQSSIRVAPLISLPHANPSFVKQSTISILTLKEPIDWHGEQISLVILIAVKKEHLKNVEFKKLFSVIHYLEQSPDKVHEICQNKHALDILNMLSEYE</sequence>
<organism evidence="6 7">
    <name type="scientific">Pseudolactococcus paracarnosus</name>
    <dbReference type="NCBI Taxonomy" id="2749962"/>
    <lineage>
        <taxon>Bacteria</taxon>
        <taxon>Bacillati</taxon>
        <taxon>Bacillota</taxon>
        <taxon>Bacilli</taxon>
        <taxon>Lactobacillales</taxon>
        <taxon>Streptococcaceae</taxon>
        <taxon>Pseudolactococcus</taxon>
    </lineage>
</organism>
<keyword evidence="1" id="KW-0677">Repeat</keyword>
<keyword evidence="3" id="KW-0804">Transcription</keyword>
<dbReference type="InterPro" id="IPR036634">
    <property type="entry name" value="PRD_sf"/>
</dbReference>
<dbReference type="Gene3D" id="1.10.1790.10">
    <property type="entry name" value="PRD domain"/>
    <property type="match status" value="2"/>
</dbReference>
<evidence type="ECO:0000259" key="5">
    <source>
        <dbReference type="PROSITE" id="PS51372"/>
    </source>
</evidence>
<dbReference type="SUPFAM" id="SSF63520">
    <property type="entry name" value="PTS-regulatory domain, PRD"/>
    <property type="match status" value="2"/>
</dbReference>
<dbReference type="RefSeq" id="WP_109835106.1">
    <property type="nucleotide sequence ID" value="NZ_CP017195.1"/>
</dbReference>
<evidence type="ECO:0000256" key="1">
    <source>
        <dbReference type="ARBA" id="ARBA00022737"/>
    </source>
</evidence>
<dbReference type="InterPro" id="IPR011608">
    <property type="entry name" value="PRD"/>
</dbReference>
<dbReference type="Proteomes" id="UP000516280">
    <property type="component" value="Chromosome"/>
</dbReference>
<dbReference type="Pfam" id="PF08279">
    <property type="entry name" value="HTH_11"/>
    <property type="match status" value="2"/>
</dbReference>
<dbReference type="PROSITE" id="PS51094">
    <property type="entry name" value="PTS_EIIA_TYPE_2"/>
    <property type="match status" value="1"/>
</dbReference>
<dbReference type="GO" id="GO:0006355">
    <property type="term" value="P:regulation of DNA-templated transcription"/>
    <property type="evidence" value="ECO:0007669"/>
    <property type="project" value="InterPro"/>
</dbReference>
<dbReference type="Gene3D" id="1.10.10.10">
    <property type="entry name" value="Winged helix-like DNA-binding domain superfamily/Winged helix DNA-binding domain"/>
    <property type="match status" value="2"/>
</dbReference>
<dbReference type="PANTHER" id="PTHR30185:SF18">
    <property type="entry name" value="TRANSCRIPTIONAL REGULATOR MTLR"/>
    <property type="match status" value="1"/>
</dbReference>
<dbReference type="InterPro" id="IPR013196">
    <property type="entry name" value="HTH_11"/>
</dbReference>
<evidence type="ECO:0000259" key="4">
    <source>
        <dbReference type="PROSITE" id="PS51094"/>
    </source>
</evidence>
<feature type="domain" description="PTS EIIA type-2" evidence="4">
    <location>
        <begin position="498"/>
        <end position="639"/>
    </location>
</feature>
<evidence type="ECO:0000256" key="2">
    <source>
        <dbReference type="ARBA" id="ARBA00023015"/>
    </source>
</evidence>
<dbReference type="Pfam" id="PF00359">
    <property type="entry name" value="PTS_EIIA_2"/>
    <property type="match status" value="1"/>
</dbReference>
<reference evidence="6 7" key="1">
    <citation type="submission" date="2016-09" db="EMBL/GenBank/DDBJ databases">
        <title>Lactic acid bacteria from MAP meat Genome sequencing and assembly.</title>
        <authorList>
            <person name="Behr J."/>
            <person name="Hilgarth M."/>
            <person name="Vogel R.F."/>
        </authorList>
    </citation>
    <scope>NUCLEOTIDE SEQUENCE [LARGE SCALE GENOMIC DNA]</scope>
    <source>
        <strain evidence="6 7">TMW21615</strain>
    </source>
</reference>
<evidence type="ECO:0000313" key="6">
    <source>
        <dbReference type="EMBL" id="QDJ27402.1"/>
    </source>
</evidence>
<proteinExistence type="predicted"/>
<gene>
    <name evidence="6" type="ORF">BHS01_01935</name>
</gene>
<accession>A0A7L4WE50</accession>
<dbReference type="EMBL" id="CP017195">
    <property type="protein sequence ID" value="QDJ27402.1"/>
    <property type="molecule type" value="Genomic_DNA"/>
</dbReference>
<evidence type="ECO:0000313" key="7">
    <source>
        <dbReference type="Proteomes" id="UP000516280"/>
    </source>
</evidence>
<dbReference type="InterPro" id="IPR036390">
    <property type="entry name" value="WH_DNA-bd_sf"/>
</dbReference>
<dbReference type="InterPro" id="IPR016152">
    <property type="entry name" value="PTrfase/Anion_transptr"/>
</dbReference>
<dbReference type="SUPFAM" id="SSF46785">
    <property type="entry name" value="Winged helix' DNA-binding domain"/>
    <property type="match status" value="1"/>
</dbReference>
<keyword evidence="2" id="KW-0805">Transcription regulation</keyword>
<feature type="domain" description="PRD" evidence="5">
    <location>
        <begin position="182"/>
        <end position="286"/>
    </location>
</feature>
<name>A0A7L4WE50_9LACT</name>
<dbReference type="AlphaFoldDB" id="A0A7L4WE50"/>
<dbReference type="Gene3D" id="3.40.50.2300">
    <property type="match status" value="1"/>
</dbReference>
<feature type="domain" description="PRD" evidence="5">
    <location>
        <begin position="288"/>
        <end position="395"/>
    </location>
</feature>
<dbReference type="InterPro" id="IPR036388">
    <property type="entry name" value="WH-like_DNA-bd_sf"/>
</dbReference>
<dbReference type="PROSITE" id="PS51372">
    <property type="entry name" value="PRD_2"/>
    <property type="match status" value="2"/>
</dbReference>
<dbReference type="CDD" id="cd05568">
    <property type="entry name" value="PTS_IIB_bgl_like"/>
    <property type="match status" value="1"/>
</dbReference>
<dbReference type="InterPro" id="IPR002178">
    <property type="entry name" value="PTS_EIIA_type-2_dom"/>
</dbReference>
<dbReference type="Gene3D" id="3.40.930.10">
    <property type="entry name" value="Mannitol-specific EII, Chain A"/>
    <property type="match status" value="1"/>
</dbReference>
<protein>
    <submittedName>
        <fullName evidence="6">Transcription antiterminator BglG</fullName>
    </submittedName>
</protein>